<keyword evidence="2" id="KW-1185">Reference proteome</keyword>
<reference evidence="1" key="2">
    <citation type="submission" date="2022-06" db="UniProtKB">
        <authorList>
            <consortium name="EnsemblMetazoa"/>
        </authorList>
    </citation>
    <scope>IDENTIFICATION</scope>
    <source>
        <strain evidence="1">PS312</strain>
    </source>
</reference>
<gene>
    <name evidence="1" type="primary">WBGene00273147</name>
</gene>
<name>A0A2A6C5R0_PRIPA</name>
<evidence type="ECO:0000313" key="2">
    <source>
        <dbReference type="Proteomes" id="UP000005239"/>
    </source>
</evidence>
<sequence>MEVGCFGNSPSRTFCTCNSDLCNSNSFNITEISDPAELFDMEVICPEQNEAGQCTSPTCMFSNVSSRFILYSKLVFIRISRNICRYFDQPPSFYSLYPNAIFIDQSSKIETDNMNKPIVVPTYSHLTFCTKKECEQQYNIEERSRNYTTDKAVVACYTNSDFHESSNDTYICYGHACYANNFNGTTTRGCFYYAFDTMWSNGRSQFLYLLEDRRNEKVTFHQFLLLEYYLCNYDYCNAD</sequence>
<protein>
    <submittedName>
        <fullName evidence="1">Uncharacterized protein</fullName>
    </submittedName>
</protein>
<dbReference type="EnsemblMetazoa" id="PPA34778.1">
    <property type="protein sequence ID" value="PPA34778.1"/>
    <property type="gene ID" value="WBGene00273147"/>
</dbReference>
<reference evidence="2" key="1">
    <citation type="journal article" date="2008" name="Nat. Genet.">
        <title>The Pristionchus pacificus genome provides a unique perspective on nematode lifestyle and parasitism.</title>
        <authorList>
            <person name="Dieterich C."/>
            <person name="Clifton S.W."/>
            <person name="Schuster L.N."/>
            <person name="Chinwalla A."/>
            <person name="Delehaunty K."/>
            <person name="Dinkelacker I."/>
            <person name="Fulton L."/>
            <person name="Fulton R."/>
            <person name="Godfrey J."/>
            <person name="Minx P."/>
            <person name="Mitreva M."/>
            <person name="Roeseler W."/>
            <person name="Tian H."/>
            <person name="Witte H."/>
            <person name="Yang S.P."/>
            <person name="Wilson R.K."/>
            <person name="Sommer R.J."/>
        </authorList>
    </citation>
    <scope>NUCLEOTIDE SEQUENCE [LARGE SCALE GENOMIC DNA]</scope>
    <source>
        <strain evidence="2">PS312</strain>
    </source>
</reference>
<dbReference type="Proteomes" id="UP000005239">
    <property type="component" value="Unassembled WGS sequence"/>
</dbReference>
<accession>A0A2A6C5R0</accession>
<proteinExistence type="predicted"/>
<dbReference type="PANTHER" id="PTHR37433">
    <property type="entry name" value="PROTEIN CBG25136-RELATED"/>
    <property type="match status" value="1"/>
</dbReference>
<dbReference type="PANTHER" id="PTHR37433:SF19">
    <property type="entry name" value="ACTIVIN_RECP DOMAIN-CONTAINING PROTEIN"/>
    <property type="match status" value="1"/>
</dbReference>
<dbReference type="AlphaFoldDB" id="A0A2A6C5R0"/>
<accession>A0A8R1YPC3</accession>
<organism evidence="1 2">
    <name type="scientific">Pristionchus pacificus</name>
    <name type="common">Parasitic nematode worm</name>
    <dbReference type="NCBI Taxonomy" id="54126"/>
    <lineage>
        <taxon>Eukaryota</taxon>
        <taxon>Metazoa</taxon>
        <taxon>Ecdysozoa</taxon>
        <taxon>Nematoda</taxon>
        <taxon>Chromadorea</taxon>
        <taxon>Rhabditida</taxon>
        <taxon>Rhabditina</taxon>
        <taxon>Diplogasteromorpha</taxon>
        <taxon>Diplogasteroidea</taxon>
        <taxon>Neodiplogasteridae</taxon>
        <taxon>Pristionchus</taxon>
    </lineage>
</organism>
<evidence type="ECO:0000313" key="1">
    <source>
        <dbReference type="EnsemblMetazoa" id="PPA34778.1"/>
    </source>
</evidence>